<keyword evidence="3" id="KW-1185">Reference proteome</keyword>
<dbReference type="GO" id="GO:0009807">
    <property type="term" value="P:lignan biosynthetic process"/>
    <property type="evidence" value="ECO:0007669"/>
    <property type="project" value="UniProtKB-ARBA"/>
</dbReference>
<dbReference type="InterPro" id="IPR050608">
    <property type="entry name" value="NmrA-type/Isoflavone_red_sf"/>
</dbReference>
<dbReference type="SUPFAM" id="SSF51735">
    <property type="entry name" value="NAD(P)-binding Rossmann-fold domains"/>
    <property type="match status" value="1"/>
</dbReference>
<comment type="caution">
    <text evidence="2">The sequence shown here is derived from an EMBL/GenBank/DDBJ whole genome shotgun (WGS) entry which is preliminary data.</text>
</comment>
<dbReference type="Gene3D" id="3.40.50.720">
    <property type="entry name" value="NAD(P)-binding Rossmann-like Domain"/>
    <property type="match status" value="1"/>
</dbReference>
<evidence type="ECO:0000313" key="2">
    <source>
        <dbReference type="EMBL" id="KAK9990374.1"/>
    </source>
</evidence>
<sequence length="267" mass="28851">MAQKSKILIIGGTGYIGKYIVEESAHPTFALVRENTASNPEKSKLIESFKSSGVTLLHGDIYHHESLAKAIKQVDGVISALGSPEQIADQVKIVAAIKEAGNIKRFFPSKFGVDVDRAKAVDPIEHHLRVKARIRRSIEAEGVPYTYLVSNGFAGYFLPNYGIALTGGTGSFNFGIALKGGSGSFTAPPRDKVEIIGDGNTKGELNYILSFLSTSPSPLNLFVSIAHAIFVKGNLTNSEVKASFGLEASELYPKVKYTTADEYYQFV</sequence>
<feature type="domain" description="NmrA-like" evidence="1">
    <location>
        <begin position="3"/>
        <end position="193"/>
    </location>
</feature>
<accession>A0AAW2BZV0</accession>
<organism evidence="2 3">
    <name type="scientific">Lithocarpus litseifolius</name>
    <dbReference type="NCBI Taxonomy" id="425828"/>
    <lineage>
        <taxon>Eukaryota</taxon>
        <taxon>Viridiplantae</taxon>
        <taxon>Streptophyta</taxon>
        <taxon>Embryophyta</taxon>
        <taxon>Tracheophyta</taxon>
        <taxon>Spermatophyta</taxon>
        <taxon>Magnoliopsida</taxon>
        <taxon>eudicotyledons</taxon>
        <taxon>Gunneridae</taxon>
        <taxon>Pentapetalae</taxon>
        <taxon>rosids</taxon>
        <taxon>fabids</taxon>
        <taxon>Fagales</taxon>
        <taxon>Fagaceae</taxon>
        <taxon>Lithocarpus</taxon>
    </lineage>
</organism>
<protein>
    <recommendedName>
        <fullName evidence="1">NmrA-like domain-containing protein</fullName>
    </recommendedName>
</protein>
<evidence type="ECO:0000259" key="1">
    <source>
        <dbReference type="Pfam" id="PF05368"/>
    </source>
</evidence>
<dbReference type="Proteomes" id="UP001459277">
    <property type="component" value="Unassembled WGS sequence"/>
</dbReference>
<reference evidence="2 3" key="1">
    <citation type="submission" date="2024-01" db="EMBL/GenBank/DDBJ databases">
        <title>A telomere-to-telomere, gap-free genome of sweet tea (Lithocarpus litseifolius).</title>
        <authorList>
            <person name="Zhou J."/>
        </authorList>
    </citation>
    <scope>NUCLEOTIDE SEQUENCE [LARGE SCALE GENOMIC DNA]</scope>
    <source>
        <strain evidence="2">Zhou-2022a</strain>
        <tissue evidence="2">Leaf</tissue>
    </source>
</reference>
<name>A0AAW2BZV0_9ROSI</name>
<gene>
    <name evidence="2" type="ORF">SO802_025359</name>
</gene>
<dbReference type="Pfam" id="PF05368">
    <property type="entry name" value="NmrA"/>
    <property type="match status" value="1"/>
</dbReference>
<dbReference type="AlphaFoldDB" id="A0AAW2BZV0"/>
<dbReference type="Gene3D" id="3.90.25.10">
    <property type="entry name" value="UDP-galactose 4-epimerase, domain 1"/>
    <property type="match status" value="1"/>
</dbReference>
<dbReference type="InterPro" id="IPR036291">
    <property type="entry name" value="NAD(P)-bd_dom_sf"/>
</dbReference>
<dbReference type="InterPro" id="IPR008030">
    <property type="entry name" value="NmrA-like"/>
</dbReference>
<dbReference type="PANTHER" id="PTHR43349:SF40">
    <property type="entry name" value="PHENYLCOUMARAN BENZYLIC ETHER REDUCTASE-LIKE PROTEIN FI1"/>
    <property type="match status" value="1"/>
</dbReference>
<proteinExistence type="predicted"/>
<dbReference type="PANTHER" id="PTHR43349">
    <property type="entry name" value="PINORESINOL REDUCTASE-RELATED"/>
    <property type="match status" value="1"/>
</dbReference>
<dbReference type="EMBL" id="JAZDWU010000009">
    <property type="protein sequence ID" value="KAK9990374.1"/>
    <property type="molecule type" value="Genomic_DNA"/>
</dbReference>
<evidence type="ECO:0000313" key="3">
    <source>
        <dbReference type="Proteomes" id="UP001459277"/>
    </source>
</evidence>